<gene>
    <name evidence="1" type="ORF">HA336_07820</name>
</gene>
<organism evidence="1 2">
    <name type="scientific">Methanopyrus kandleri</name>
    <dbReference type="NCBI Taxonomy" id="2320"/>
    <lineage>
        <taxon>Archaea</taxon>
        <taxon>Methanobacteriati</taxon>
        <taxon>Methanobacteriota</taxon>
        <taxon>Methanomada group</taxon>
        <taxon>Methanopyri</taxon>
        <taxon>Methanopyrales</taxon>
        <taxon>Methanopyraceae</taxon>
        <taxon>Methanopyrus</taxon>
    </lineage>
</organism>
<dbReference type="AlphaFoldDB" id="A0A832T833"/>
<name>A0A832T833_9EURY</name>
<protein>
    <submittedName>
        <fullName evidence="1">Uncharacterized protein</fullName>
    </submittedName>
</protein>
<evidence type="ECO:0000313" key="2">
    <source>
        <dbReference type="Proteomes" id="UP000619545"/>
    </source>
</evidence>
<comment type="caution">
    <text evidence="1">The sequence shown here is derived from an EMBL/GenBank/DDBJ whole genome shotgun (WGS) entry which is preliminary data.</text>
</comment>
<proteinExistence type="predicted"/>
<evidence type="ECO:0000313" key="1">
    <source>
        <dbReference type="EMBL" id="HII71117.1"/>
    </source>
</evidence>
<accession>A0A832T833</accession>
<dbReference type="EMBL" id="DUJS01000005">
    <property type="protein sequence ID" value="HII71117.1"/>
    <property type="molecule type" value="Genomic_DNA"/>
</dbReference>
<dbReference type="RefSeq" id="WP_148679870.1">
    <property type="nucleotide sequence ID" value="NZ_DUJS01000005.1"/>
</dbReference>
<dbReference type="Proteomes" id="UP000619545">
    <property type="component" value="Unassembled WGS sequence"/>
</dbReference>
<reference evidence="1" key="1">
    <citation type="journal article" date="2020" name="bioRxiv">
        <title>A rank-normalized archaeal taxonomy based on genome phylogeny resolves widespread incomplete and uneven classifications.</title>
        <authorList>
            <person name="Rinke C."/>
            <person name="Chuvochina M."/>
            <person name="Mussig A.J."/>
            <person name="Chaumeil P.-A."/>
            <person name="Waite D.W."/>
            <person name="Whitman W.B."/>
            <person name="Parks D.H."/>
            <person name="Hugenholtz P."/>
        </authorList>
    </citation>
    <scope>NUCLEOTIDE SEQUENCE</scope>
    <source>
        <strain evidence="1">UBA8853</strain>
    </source>
</reference>
<sequence>MRCRRCGSSNLEERDEGDYVVVKCRECGHVIVRRKVGSAGLTTETLGIAVAAAVTATAIASTLV</sequence>